<sequence>MNVKFSTYSQFTLKLSPAEPLHLRGSKTYFHATRQAFALNNQPLDEGRGSEYIDPFGILQIIGTQAGVQNNQIPEVTVRNHIDNVE</sequence>
<gene>
    <name evidence="1" type="ORF">V5O48_011405</name>
</gene>
<comment type="caution">
    <text evidence="1">The sequence shown here is derived from an EMBL/GenBank/DDBJ whole genome shotgun (WGS) entry which is preliminary data.</text>
</comment>
<reference evidence="1 2" key="1">
    <citation type="submission" date="2024-02" db="EMBL/GenBank/DDBJ databases">
        <title>A draft genome for the cacao thread blight pathogen Marasmius crinis-equi.</title>
        <authorList>
            <person name="Cohen S.P."/>
            <person name="Baruah I.K."/>
            <person name="Amoako-Attah I."/>
            <person name="Bukari Y."/>
            <person name="Meinhardt L.W."/>
            <person name="Bailey B.A."/>
        </authorList>
    </citation>
    <scope>NUCLEOTIDE SEQUENCE [LARGE SCALE GENOMIC DNA]</scope>
    <source>
        <strain evidence="1 2">GH-76</strain>
    </source>
</reference>
<organism evidence="1 2">
    <name type="scientific">Marasmius crinis-equi</name>
    <dbReference type="NCBI Taxonomy" id="585013"/>
    <lineage>
        <taxon>Eukaryota</taxon>
        <taxon>Fungi</taxon>
        <taxon>Dikarya</taxon>
        <taxon>Basidiomycota</taxon>
        <taxon>Agaricomycotina</taxon>
        <taxon>Agaricomycetes</taxon>
        <taxon>Agaricomycetidae</taxon>
        <taxon>Agaricales</taxon>
        <taxon>Marasmiineae</taxon>
        <taxon>Marasmiaceae</taxon>
        <taxon>Marasmius</taxon>
    </lineage>
</organism>
<accession>A0ABR3F5N5</accession>
<name>A0ABR3F5N5_9AGAR</name>
<protein>
    <submittedName>
        <fullName evidence="1">Uncharacterized protein</fullName>
    </submittedName>
</protein>
<dbReference type="EMBL" id="JBAHYK010000913">
    <property type="protein sequence ID" value="KAL0570552.1"/>
    <property type="molecule type" value="Genomic_DNA"/>
</dbReference>
<evidence type="ECO:0000313" key="1">
    <source>
        <dbReference type="EMBL" id="KAL0570552.1"/>
    </source>
</evidence>
<keyword evidence="2" id="KW-1185">Reference proteome</keyword>
<evidence type="ECO:0000313" key="2">
    <source>
        <dbReference type="Proteomes" id="UP001465976"/>
    </source>
</evidence>
<dbReference type="Proteomes" id="UP001465976">
    <property type="component" value="Unassembled WGS sequence"/>
</dbReference>
<proteinExistence type="predicted"/>